<reference evidence="1" key="1">
    <citation type="submission" date="2014-03" db="EMBL/GenBank/DDBJ databases">
        <authorList>
            <person name="Casaregola S."/>
        </authorList>
    </citation>
    <scope>NUCLEOTIDE SEQUENCE [LARGE SCALE GENOMIC DNA]</scope>
    <source>
        <strain evidence="1">CLIB 918</strain>
    </source>
</reference>
<accession>A0A0J9XIH8</accession>
<protein>
    <submittedName>
        <fullName evidence="1">Uncharacterized protein</fullName>
    </submittedName>
</protein>
<keyword evidence="2" id="KW-1185">Reference proteome</keyword>
<evidence type="ECO:0000313" key="1">
    <source>
        <dbReference type="EMBL" id="CDO57356.1"/>
    </source>
</evidence>
<sequence>MMFLALFIDGQLEEAVDDMVSKYAIYLFNFFCCSMCEYNSEREPVLYNYFVNFCIPQLMDTVGKWKTREFDPFLLTLSYIFFKVPIDQEILDTVIAIRKNRAAGFFASAQEDLRYQRALWLSAISHQLLLCIKRHENVEGCKANILQCYKEAMLSHKSEKSLRVAKIYETYFDIKSRKLKHLFETERFLYEDHIIKFPQVITAHLNQAMQSLNPEKPRRLVRKIKSMFRSDQTL</sequence>
<dbReference type="EMBL" id="CCBN010000020">
    <property type="protein sequence ID" value="CDO57356.1"/>
    <property type="molecule type" value="Genomic_DNA"/>
</dbReference>
<comment type="caution">
    <text evidence="1">The sequence shown here is derived from an EMBL/GenBank/DDBJ whole genome shotgun (WGS) entry which is preliminary data.</text>
</comment>
<name>A0A0J9XIH8_GEOCN</name>
<proteinExistence type="predicted"/>
<dbReference type="Proteomes" id="UP000242525">
    <property type="component" value="Unassembled WGS sequence"/>
</dbReference>
<gene>
    <name evidence="1" type="ORF">BN980_GECA20s01748g</name>
</gene>
<dbReference type="AlphaFoldDB" id="A0A0J9XIH8"/>
<organism evidence="1 2">
    <name type="scientific">Geotrichum candidum</name>
    <name type="common">Oospora lactis</name>
    <name type="synonym">Dipodascus geotrichum</name>
    <dbReference type="NCBI Taxonomy" id="1173061"/>
    <lineage>
        <taxon>Eukaryota</taxon>
        <taxon>Fungi</taxon>
        <taxon>Dikarya</taxon>
        <taxon>Ascomycota</taxon>
        <taxon>Saccharomycotina</taxon>
        <taxon>Dipodascomycetes</taxon>
        <taxon>Dipodascales</taxon>
        <taxon>Dipodascaceae</taxon>
        <taxon>Geotrichum</taxon>
    </lineage>
</organism>
<evidence type="ECO:0000313" key="2">
    <source>
        <dbReference type="Proteomes" id="UP000242525"/>
    </source>
</evidence>